<dbReference type="EMBL" id="MU069665">
    <property type="protein sequence ID" value="KAF5836313.1"/>
    <property type="molecule type" value="Genomic_DNA"/>
</dbReference>
<proteinExistence type="predicted"/>
<dbReference type="Proteomes" id="UP000815325">
    <property type="component" value="Unassembled WGS sequence"/>
</dbReference>
<reference evidence="1" key="1">
    <citation type="submission" date="2017-08" db="EMBL/GenBank/DDBJ databases">
        <authorList>
            <person name="Polle J.E."/>
            <person name="Barry K."/>
            <person name="Cushman J."/>
            <person name="Schmutz J."/>
            <person name="Tran D."/>
            <person name="Hathwaick L.T."/>
            <person name="Yim W.C."/>
            <person name="Jenkins J."/>
            <person name="Mckie-Krisberg Z.M."/>
            <person name="Prochnik S."/>
            <person name="Lindquist E."/>
            <person name="Dockter R.B."/>
            <person name="Adam C."/>
            <person name="Molina H."/>
            <person name="Bunkerborg J."/>
            <person name="Jin E."/>
            <person name="Buchheim M."/>
            <person name="Magnuson J."/>
        </authorList>
    </citation>
    <scope>NUCLEOTIDE SEQUENCE</scope>
    <source>
        <strain evidence="1">CCAP 19/18</strain>
    </source>
</reference>
<organism evidence="1 2">
    <name type="scientific">Dunaliella salina</name>
    <name type="common">Green alga</name>
    <name type="synonym">Protococcus salinus</name>
    <dbReference type="NCBI Taxonomy" id="3046"/>
    <lineage>
        <taxon>Eukaryota</taxon>
        <taxon>Viridiplantae</taxon>
        <taxon>Chlorophyta</taxon>
        <taxon>core chlorophytes</taxon>
        <taxon>Chlorophyceae</taxon>
        <taxon>CS clade</taxon>
        <taxon>Chlamydomonadales</taxon>
        <taxon>Dunaliellaceae</taxon>
        <taxon>Dunaliella</taxon>
    </lineage>
</organism>
<evidence type="ECO:0000313" key="2">
    <source>
        <dbReference type="Proteomes" id="UP000815325"/>
    </source>
</evidence>
<protein>
    <submittedName>
        <fullName evidence="1">Uncharacterized protein</fullName>
    </submittedName>
</protein>
<evidence type="ECO:0000313" key="1">
    <source>
        <dbReference type="EMBL" id="KAF5836313.1"/>
    </source>
</evidence>
<accession>A0ABQ7GP01</accession>
<comment type="caution">
    <text evidence="1">The sequence shown here is derived from an EMBL/GenBank/DDBJ whole genome shotgun (WGS) entry which is preliminary data.</text>
</comment>
<sequence length="71" mass="7511">MFAPDGRPAGAALAYEGCGNQRRGRADAFNKILFQQLARTNPIKLEHLLQSVVGRGAPAAEENGVAGMEDS</sequence>
<keyword evidence="2" id="KW-1185">Reference proteome</keyword>
<name>A0ABQ7GP01_DUNSA</name>
<gene>
    <name evidence="1" type="ORF">DUNSADRAFT_6143</name>
</gene>